<feature type="transmembrane region" description="Helical" evidence="6">
    <location>
        <begin position="147"/>
        <end position="169"/>
    </location>
</feature>
<evidence type="ECO:0000256" key="5">
    <source>
        <dbReference type="ARBA" id="ARBA00038359"/>
    </source>
</evidence>
<dbReference type="GeneID" id="37118449"/>
<sequence>MSGLSSEQRQALLVGPAGAPPVGMVSNLVNPPSILATGRGISLVFWIGASICVAIRLYTKACIIKQLRASDYMMLISWALCIGYMVPCWIAGNIAPGVDQWNMTLGDFITLLYYFHVASIIYGICIFFIKASILLQLVEIFGQQRDYFSWSCHLLLWTNLIFYLISLLIEVFSCRPVSKAWDILTPGSCLNTRLVNVVASSVNCISDLIILVLPQTRIWRLHTAFHRKLTVATVFLLGITACASAVVRLAYAVLLFKTTDNISYFSYMAGLWTIPEIACAVITGCLPSLPRFFQTVSMKGRFHANLSVGSWWRRERLPTETWVAKDSRPRDMPGLQGVFPDQYPLTAFASAPGTVDRTTRPPLRSFVHPC</sequence>
<feature type="transmembrane region" description="Helical" evidence="6">
    <location>
        <begin position="71"/>
        <end position="92"/>
    </location>
</feature>
<reference evidence="8 9" key="1">
    <citation type="submission" date="2016-12" db="EMBL/GenBank/DDBJ databases">
        <title>The genomes of Aspergillus section Nigri reveals drivers in fungal speciation.</title>
        <authorList>
            <consortium name="DOE Joint Genome Institute"/>
            <person name="Vesth T.C."/>
            <person name="Nybo J."/>
            <person name="Theobald S."/>
            <person name="Brandl J."/>
            <person name="Frisvad J.C."/>
            <person name="Nielsen K.F."/>
            <person name="Lyhne E.K."/>
            <person name="Kogle M.E."/>
            <person name="Kuo A."/>
            <person name="Riley R."/>
            <person name="Clum A."/>
            <person name="Nolan M."/>
            <person name="Lipzen A."/>
            <person name="Salamov A."/>
            <person name="Henrissat B."/>
            <person name="Wiebenga A."/>
            <person name="De Vries R.P."/>
            <person name="Grigoriev I.V."/>
            <person name="Mortensen U.H."/>
            <person name="Andersen M.R."/>
            <person name="Baker S.E."/>
        </authorList>
    </citation>
    <scope>NUCLEOTIDE SEQUENCE [LARGE SCALE GENOMIC DNA]</scope>
    <source>
        <strain evidence="8 9">CBS 115572</strain>
    </source>
</reference>
<evidence type="ECO:0000256" key="1">
    <source>
        <dbReference type="ARBA" id="ARBA00004141"/>
    </source>
</evidence>
<feature type="transmembrane region" description="Helical" evidence="6">
    <location>
        <begin position="234"/>
        <end position="256"/>
    </location>
</feature>
<keyword evidence="2 6" id="KW-0812">Transmembrane</keyword>
<evidence type="ECO:0000256" key="6">
    <source>
        <dbReference type="SAM" id="Phobius"/>
    </source>
</evidence>
<dbReference type="GO" id="GO:0016020">
    <property type="term" value="C:membrane"/>
    <property type="evidence" value="ECO:0007669"/>
    <property type="project" value="UniProtKB-SubCell"/>
</dbReference>
<dbReference type="EMBL" id="MSFK01000018">
    <property type="protein sequence ID" value="PWY83833.1"/>
    <property type="molecule type" value="Genomic_DNA"/>
</dbReference>
<accession>A0A317WBV4</accession>
<dbReference type="InterPro" id="IPR052337">
    <property type="entry name" value="SAT4-like"/>
</dbReference>
<keyword evidence="4 6" id="KW-0472">Membrane</keyword>
<feature type="domain" description="Rhodopsin" evidence="7">
    <location>
        <begin position="55"/>
        <end position="293"/>
    </location>
</feature>
<proteinExistence type="inferred from homology"/>
<comment type="similarity">
    <text evidence="5">Belongs to the SAT4 family.</text>
</comment>
<comment type="caution">
    <text evidence="8">The sequence shown here is derived from an EMBL/GenBank/DDBJ whole genome shotgun (WGS) entry which is preliminary data.</text>
</comment>
<evidence type="ECO:0000259" key="7">
    <source>
        <dbReference type="Pfam" id="PF20684"/>
    </source>
</evidence>
<evidence type="ECO:0000313" key="9">
    <source>
        <dbReference type="Proteomes" id="UP000246702"/>
    </source>
</evidence>
<organism evidence="8 9">
    <name type="scientific">Aspergillus sclerotioniger CBS 115572</name>
    <dbReference type="NCBI Taxonomy" id="1450535"/>
    <lineage>
        <taxon>Eukaryota</taxon>
        <taxon>Fungi</taxon>
        <taxon>Dikarya</taxon>
        <taxon>Ascomycota</taxon>
        <taxon>Pezizomycotina</taxon>
        <taxon>Eurotiomycetes</taxon>
        <taxon>Eurotiomycetidae</taxon>
        <taxon>Eurotiales</taxon>
        <taxon>Aspergillaceae</taxon>
        <taxon>Aspergillus</taxon>
        <taxon>Aspergillus subgen. Circumdati</taxon>
    </lineage>
</organism>
<dbReference type="OrthoDB" id="4682787at2759"/>
<feature type="transmembrane region" description="Helical" evidence="6">
    <location>
        <begin position="112"/>
        <end position="135"/>
    </location>
</feature>
<evidence type="ECO:0000256" key="4">
    <source>
        <dbReference type="ARBA" id="ARBA00023136"/>
    </source>
</evidence>
<dbReference type="InterPro" id="IPR049326">
    <property type="entry name" value="Rhodopsin_dom_fungi"/>
</dbReference>
<dbReference type="Pfam" id="PF20684">
    <property type="entry name" value="Fung_rhodopsin"/>
    <property type="match status" value="1"/>
</dbReference>
<evidence type="ECO:0000256" key="3">
    <source>
        <dbReference type="ARBA" id="ARBA00022989"/>
    </source>
</evidence>
<feature type="transmembrane region" description="Helical" evidence="6">
    <location>
        <begin position="40"/>
        <end position="59"/>
    </location>
</feature>
<keyword evidence="3 6" id="KW-1133">Transmembrane helix</keyword>
<dbReference type="Proteomes" id="UP000246702">
    <property type="component" value="Unassembled WGS sequence"/>
</dbReference>
<name>A0A317WBV4_9EURO</name>
<dbReference type="RefSeq" id="XP_025466301.1">
    <property type="nucleotide sequence ID" value="XM_025616306.1"/>
</dbReference>
<dbReference type="STRING" id="1450535.A0A317WBV4"/>
<dbReference type="AlphaFoldDB" id="A0A317WBV4"/>
<keyword evidence="9" id="KW-1185">Reference proteome</keyword>
<evidence type="ECO:0000313" key="8">
    <source>
        <dbReference type="EMBL" id="PWY83833.1"/>
    </source>
</evidence>
<dbReference type="PANTHER" id="PTHR33048:SF160">
    <property type="entry name" value="SAT4 FAMILY MEMBRANE PROTEIN"/>
    <property type="match status" value="1"/>
</dbReference>
<feature type="transmembrane region" description="Helical" evidence="6">
    <location>
        <begin position="262"/>
        <end position="289"/>
    </location>
</feature>
<gene>
    <name evidence="8" type="ORF">BO94DRAFT_599249</name>
</gene>
<evidence type="ECO:0000256" key="2">
    <source>
        <dbReference type="ARBA" id="ARBA00022692"/>
    </source>
</evidence>
<comment type="subcellular location">
    <subcellularLocation>
        <location evidence="1">Membrane</location>
        <topology evidence="1">Multi-pass membrane protein</topology>
    </subcellularLocation>
</comment>
<dbReference type="PANTHER" id="PTHR33048">
    <property type="entry name" value="PTH11-LIKE INTEGRAL MEMBRANE PROTEIN (AFU_ORTHOLOGUE AFUA_5G11245)"/>
    <property type="match status" value="1"/>
</dbReference>
<feature type="transmembrane region" description="Helical" evidence="6">
    <location>
        <begin position="194"/>
        <end position="213"/>
    </location>
</feature>
<protein>
    <recommendedName>
        <fullName evidence="7">Rhodopsin domain-containing protein</fullName>
    </recommendedName>
</protein>